<dbReference type="SUPFAM" id="SSF50729">
    <property type="entry name" value="PH domain-like"/>
    <property type="match status" value="1"/>
</dbReference>
<proteinExistence type="predicted"/>
<dbReference type="GO" id="GO:0051301">
    <property type="term" value="P:cell division"/>
    <property type="evidence" value="ECO:0007669"/>
    <property type="project" value="UniProtKB-KW"/>
</dbReference>
<dbReference type="InterPro" id="IPR011993">
    <property type="entry name" value="PH-like_dom_sf"/>
</dbReference>
<dbReference type="SMART" id="SM00233">
    <property type="entry name" value="PH"/>
    <property type="match status" value="1"/>
</dbReference>
<evidence type="ECO:0000256" key="1">
    <source>
        <dbReference type="ARBA" id="ARBA00022618"/>
    </source>
</evidence>
<feature type="compositionally biased region" description="Polar residues" evidence="3">
    <location>
        <begin position="247"/>
        <end position="256"/>
    </location>
</feature>
<feature type="region of interest" description="Disordered" evidence="3">
    <location>
        <begin position="1"/>
        <end position="87"/>
    </location>
</feature>
<feature type="compositionally biased region" description="Polar residues" evidence="3">
    <location>
        <begin position="39"/>
        <end position="55"/>
    </location>
</feature>
<keyword evidence="1" id="KW-0132">Cell division</keyword>
<dbReference type="PANTHER" id="PTHR36100">
    <property type="entry name" value="BUD SITE SELECTION PROTEIN 4"/>
    <property type="match status" value="1"/>
</dbReference>
<comment type="caution">
    <text evidence="5">The sequence shown here is derived from an EMBL/GenBank/DDBJ whole genome shotgun (WGS) entry which is preliminary data.</text>
</comment>
<dbReference type="AlphaFoldDB" id="A0A1C7LZ39"/>
<feature type="region of interest" description="Disordered" evidence="3">
    <location>
        <begin position="243"/>
        <end position="270"/>
    </location>
</feature>
<keyword evidence="2" id="KW-0131">Cell cycle</keyword>
<dbReference type="InterPro" id="IPR052007">
    <property type="entry name" value="Bud4"/>
</dbReference>
<evidence type="ECO:0000256" key="3">
    <source>
        <dbReference type="SAM" id="MobiDB-lite"/>
    </source>
</evidence>
<dbReference type="Pfam" id="PF00169">
    <property type="entry name" value="PH"/>
    <property type="match status" value="1"/>
</dbReference>
<evidence type="ECO:0000256" key="2">
    <source>
        <dbReference type="ARBA" id="ARBA00023306"/>
    </source>
</evidence>
<keyword evidence="6" id="KW-1185">Reference proteome</keyword>
<dbReference type="GO" id="GO:0005525">
    <property type="term" value="F:GTP binding"/>
    <property type="evidence" value="ECO:0007669"/>
    <property type="project" value="TreeGrafter"/>
</dbReference>
<evidence type="ECO:0000259" key="4">
    <source>
        <dbReference type="PROSITE" id="PS50003"/>
    </source>
</evidence>
<dbReference type="EMBL" id="LUGG01000015">
    <property type="protein sequence ID" value="OBZ69476.1"/>
    <property type="molecule type" value="Genomic_DNA"/>
</dbReference>
<feature type="region of interest" description="Disordered" evidence="3">
    <location>
        <begin position="578"/>
        <end position="627"/>
    </location>
</feature>
<gene>
    <name evidence="5" type="primary">mid2</name>
    <name evidence="5" type="ORF">A0H81_10571</name>
</gene>
<dbReference type="STRING" id="5627.A0A1C7LZ39"/>
<dbReference type="OrthoDB" id="2123378at2759"/>
<dbReference type="PANTHER" id="PTHR36100:SF1">
    <property type="entry name" value="BUD SITE SELECTION PROTEIN 4"/>
    <property type="match status" value="1"/>
</dbReference>
<dbReference type="OMA" id="APHHEYS"/>
<accession>A0A1C7LZ39</accession>
<sequence>MSSGLPLRDRLQSNSPEPAEDGWLSQTTTPLRIAKRDSPQPQRESQLARRQSSSYKHVKDHQLVTKSPFRSLIPTPSPRRVSCEKRPRPISLQVENEHPLGFKRRQSKGFQGLLQKEPVSQSPFKKAPNLLALDDVPPLPPPKVAGVSSHRVPSSSLLVTKRLHGPRDVGRVPSSSRRARRKTVTFDERCDVVEFDVDDIELDEDTFLSDIDQDYDDVDADAINGLVDSMLGGNSNQGALFKVDNPDFSSTRSSPQAGDPRHNDEDVQQRPITLTSLEAAAADRTDSDEFSCLFSSTVDERRTNRDKNLTTSNMDSEDISLPNSCANGLFPDPLSVVPASSVEPPARACSVFAANERSNIPGPDKNVVDTGCSNELLVDGDVTCEMILPPMTRENNATYDGILSIDPEPQLIDPPRPSMPPRAHTLDEIDARRAFEGLELDFGRGFAMGDEGMSMSAGLGLAIHGSDMHLGDVSALDKLVEDVAQGVDKSGITVEAVTEGIKASRFEIPITVEEDDFMDTKDDFSATHQLSQTPPRPGLEDATVSLFNVPQIARSSPPPPPPPKDAIRAREELIKAKKREARRHAEGQFDGSLRGRDTERPSRRRSRSTGDARLAQQPRPTLNARMTMDDGGLLGTGPVTEDDDPLAVSINRELRKLENTTRSNYHVREREETIYATFDTDGRSHMASAGDEDGGMAWKTNEYSKQIKDLRAQEKLGKTHGKVFVKVIGLKGLGVPLPHQPTTIVCTLNNGIHFVTTPESRLDKDCRIDQEFELIEHSKLEFTLTIKVTRHPHIKAQFNANDLATRRPTPQPALPPASKGGVRAFFRGSSPKKSNKAPSRQASPVPAPHLEENLARYLKPDGTLARAFISFKDIAKRCDTKLFETSYPLISQKNELNAPSKTLQVGEIVLQIFRLPALQGIPSDKLPQSLEECHRGLRHVSWHKQSYLEGTLTQSGGDCTSWRRRQLRIVGASLIAFNDVTKRAIATIDLRKAVAVEDDRETVLSPASGSTTRSMFTDDFDGPYGVERSFRLVFATDQAITFFADTDEEKDRWLQVLRALVGRIPPNPLWAELVWQRQQEQAKQGMLQGHLSERLPSHT</sequence>
<dbReference type="Proteomes" id="UP000092993">
    <property type="component" value="Unassembled WGS sequence"/>
</dbReference>
<feature type="compositionally biased region" description="Basic and acidic residues" evidence="3">
    <location>
        <begin position="259"/>
        <end position="268"/>
    </location>
</feature>
<feature type="domain" description="PH" evidence="4">
    <location>
        <begin position="945"/>
        <end position="1062"/>
    </location>
</feature>
<dbReference type="InterPro" id="IPR001849">
    <property type="entry name" value="PH_domain"/>
</dbReference>
<dbReference type="Gene3D" id="2.30.29.30">
    <property type="entry name" value="Pleckstrin-homology domain (PH domain)/Phosphotyrosine-binding domain (PTB)"/>
    <property type="match status" value="1"/>
</dbReference>
<evidence type="ECO:0000313" key="6">
    <source>
        <dbReference type="Proteomes" id="UP000092993"/>
    </source>
</evidence>
<feature type="region of interest" description="Disordered" evidence="3">
    <location>
        <begin position="799"/>
        <end position="847"/>
    </location>
</feature>
<name>A0A1C7LZ39_GRIFR</name>
<protein>
    <submittedName>
        <fullName evidence="5">Septin ring organizing protein mid2</fullName>
    </submittedName>
</protein>
<dbReference type="PROSITE" id="PS50003">
    <property type="entry name" value="PH_DOMAIN"/>
    <property type="match status" value="1"/>
</dbReference>
<feature type="compositionally biased region" description="Basic and acidic residues" evidence="3">
    <location>
        <begin position="583"/>
        <end position="601"/>
    </location>
</feature>
<reference evidence="5 6" key="1">
    <citation type="submission" date="2016-03" db="EMBL/GenBank/DDBJ databases">
        <title>Whole genome sequencing of Grifola frondosa 9006-11.</title>
        <authorList>
            <person name="Min B."/>
            <person name="Park H."/>
            <person name="Kim J.-G."/>
            <person name="Cho H."/>
            <person name="Oh Y.-L."/>
            <person name="Kong W.-S."/>
            <person name="Choi I.-G."/>
        </authorList>
    </citation>
    <scope>NUCLEOTIDE SEQUENCE [LARGE SCALE GENOMIC DNA]</scope>
    <source>
        <strain evidence="5 6">9006-11</strain>
    </source>
</reference>
<organism evidence="5 6">
    <name type="scientific">Grifola frondosa</name>
    <name type="common">Maitake</name>
    <name type="synonym">Polyporus frondosus</name>
    <dbReference type="NCBI Taxonomy" id="5627"/>
    <lineage>
        <taxon>Eukaryota</taxon>
        <taxon>Fungi</taxon>
        <taxon>Dikarya</taxon>
        <taxon>Basidiomycota</taxon>
        <taxon>Agaricomycotina</taxon>
        <taxon>Agaricomycetes</taxon>
        <taxon>Polyporales</taxon>
        <taxon>Grifolaceae</taxon>
        <taxon>Grifola</taxon>
    </lineage>
</organism>
<evidence type="ECO:0000313" key="5">
    <source>
        <dbReference type="EMBL" id="OBZ69476.1"/>
    </source>
</evidence>